<name>A0A0J1IR72_NIACI</name>
<proteinExistence type="predicted"/>
<evidence type="ECO:0000313" key="1">
    <source>
        <dbReference type="EMBL" id="KLV28457.1"/>
    </source>
</evidence>
<gene>
    <name evidence="1" type="ORF">ABW02_01585</name>
</gene>
<dbReference type="EMBL" id="LDPH01000001">
    <property type="protein sequence ID" value="KLV28457.1"/>
    <property type="molecule type" value="Genomic_DNA"/>
</dbReference>
<accession>A0A0J1IR72</accession>
<dbReference type="AlphaFoldDB" id="A0A0J1IR72"/>
<dbReference type="InterPro" id="IPR058600">
    <property type="entry name" value="YhjD-like"/>
</dbReference>
<sequence>MNRLSKEDIKILEHLIYLPLLLTVLERDYQQAKTTPFKLNQVYLNLIEHTMKKVQDDLKSFREKMYRKKIKLLKGNVDKNFTEYHYYVANYHEVHRFANTELKANTEKLLSYYLFKENAIF</sequence>
<evidence type="ECO:0000313" key="2">
    <source>
        <dbReference type="Proteomes" id="UP000036045"/>
    </source>
</evidence>
<dbReference type="RefSeq" id="WP_047940152.1">
    <property type="nucleotide sequence ID" value="NZ_CP053989.1"/>
</dbReference>
<protein>
    <submittedName>
        <fullName evidence="1">Uncharacterized protein</fullName>
    </submittedName>
</protein>
<dbReference type="PATRIC" id="fig|1397.4.peg.354"/>
<reference evidence="1 2" key="1">
    <citation type="submission" date="2015-05" db="EMBL/GenBank/DDBJ databases">
        <title>Whole genome sequence and identification of bacterial endophytes from Costus igneus.</title>
        <authorList>
            <person name="Lee Y.P."/>
            <person name="Gan H.M."/>
            <person name="Eng W."/>
            <person name="Wheatley M.S."/>
            <person name="Caraballo A."/>
            <person name="Polter S."/>
            <person name="Savka M.A."/>
            <person name="Hudson A.O."/>
        </authorList>
    </citation>
    <scope>NUCLEOTIDE SEQUENCE [LARGE SCALE GENOMIC DNA]</scope>
    <source>
        <strain evidence="1 2">RIT379</strain>
    </source>
</reference>
<dbReference type="Pfam" id="PF26325">
    <property type="entry name" value="YhjD"/>
    <property type="match status" value="1"/>
</dbReference>
<organism evidence="1 2">
    <name type="scientific">Niallia circulans</name>
    <name type="common">Bacillus circulans</name>
    <dbReference type="NCBI Taxonomy" id="1397"/>
    <lineage>
        <taxon>Bacteria</taxon>
        <taxon>Bacillati</taxon>
        <taxon>Bacillota</taxon>
        <taxon>Bacilli</taxon>
        <taxon>Bacillales</taxon>
        <taxon>Bacillaceae</taxon>
        <taxon>Niallia</taxon>
    </lineage>
</organism>
<dbReference type="GeneID" id="56349323"/>
<comment type="caution">
    <text evidence="1">The sequence shown here is derived from an EMBL/GenBank/DDBJ whole genome shotgun (WGS) entry which is preliminary data.</text>
</comment>
<keyword evidence="2" id="KW-1185">Reference proteome</keyword>
<dbReference type="OrthoDB" id="2928914at2"/>
<dbReference type="Proteomes" id="UP000036045">
    <property type="component" value="Unassembled WGS sequence"/>
</dbReference>